<accession>A0ABS8CQ18</accession>
<reference evidence="3 4" key="1">
    <citation type="submission" date="2020-07" db="EMBL/GenBank/DDBJ databases">
        <title>Pseudogemmobacter sp. nov., isolated from poultry manure in Taiwan.</title>
        <authorList>
            <person name="Lin S.-Y."/>
            <person name="Tang Y.-S."/>
            <person name="Young C.-C."/>
        </authorList>
    </citation>
    <scope>NUCLEOTIDE SEQUENCE [LARGE SCALE GENOMIC DNA]</scope>
    <source>
        <strain evidence="3 4">CC-YST710</strain>
    </source>
</reference>
<dbReference type="InterPro" id="IPR046462">
    <property type="entry name" value="TerL_nuclease"/>
</dbReference>
<dbReference type="Pfam" id="PF03354">
    <property type="entry name" value="TerL_ATPase"/>
    <property type="match status" value="1"/>
</dbReference>
<dbReference type="Gene3D" id="3.40.50.300">
    <property type="entry name" value="P-loop containing nucleotide triphosphate hydrolases"/>
    <property type="match status" value="1"/>
</dbReference>
<gene>
    <name evidence="3" type="ORF">H0485_15945</name>
</gene>
<dbReference type="InterPro" id="IPR027417">
    <property type="entry name" value="P-loop_NTPase"/>
</dbReference>
<dbReference type="RefSeq" id="WP_226936955.1">
    <property type="nucleotide sequence ID" value="NZ_JACDXX010000017.1"/>
</dbReference>
<evidence type="ECO:0000259" key="1">
    <source>
        <dbReference type="Pfam" id="PF03354"/>
    </source>
</evidence>
<dbReference type="Pfam" id="PF20441">
    <property type="entry name" value="TerL_nuclease"/>
    <property type="match status" value="1"/>
</dbReference>
<comment type="caution">
    <text evidence="3">The sequence shown here is derived from an EMBL/GenBank/DDBJ whole genome shotgun (WGS) entry which is preliminary data.</text>
</comment>
<dbReference type="InterPro" id="IPR046461">
    <property type="entry name" value="TerL_ATPase"/>
</dbReference>
<evidence type="ECO:0000313" key="4">
    <source>
        <dbReference type="Proteomes" id="UP001198571"/>
    </source>
</evidence>
<name>A0ABS8CQ18_9RHOB</name>
<proteinExistence type="predicted"/>
<feature type="domain" description="Terminase large subunit-like ATPase" evidence="1">
    <location>
        <begin position="79"/>
        <end position="246"/>
    </location>
</feature>
<dbReference type="Proteomes" id="UP001198571">
    <property type="component" value="Unassembled WGS sequence"/>
</dbReference>
<protein>
    <submittedName>
        <fullName evidence="3">Terminase</fullName>
    </submittedName>
</protein>
<dbReference type="PANTHER" id="PTHR41287:SF1">
    <property type="entry name" value="PROTEIN YMFN"/>
    <property type="match status" value="1"/>
</dbReference>
<feature type="domain" description="Terminase large subunit-like endonuclease" evidence="2">
    <location>
        <begin position="270"/>
        <end position="475"/>
    </location>
</feature>
<dbReference type="PANTHER" id="PTHR41287">
    <property type="match status" value="1"/>
</dbReference>
<dbReference type="InterPro" id="IPR005021">
    <property type="entry name" value="Terminase_largesu-like"/>
</dbReference>
<dbReference type="EMBL" id="JACDXX010000017">
    <property type="protein sequence ID" value="MCB5411483.1"/>
    <property type="molecule type" value="Genomic_DNA"/>
</dbReference>
<sequence length="595" mass="65599">MSSLDPTTAYASKVVSGEITAGKFVRASCQRHLKDLTDGAKRGLRFDPVEAERAFRFFPAMFTVTAGAKAGQPFHLLDWMTFVVGSLFGWRNADCTRRFRHAWLETGKGQAKSPLMGAIGLYMIGFNGVPRAEAYAIANDRDQAKVLFSDAVALCRAEIPGKDGATLESLGRVIIRGTGDNAWKIEVPAAGAKFLPVASQDSISGPKPIAVFADEVHEMRTDKAIQLWKAAVDKMPGDPLMILGTNTPAADQAVGTDYSEFYQRVAVGMIEDDSAFSYIARVDEEDDPFTDEACWIKALPALGVTYPIENVRRRVETAKHMPSERLATERLYFGRPVGSSGFWLSDESAWRAVQSKDVIVAELLRDIPCVLALDLSKKNDLTALSAVWRDDEDSLTAKLWYWTTEGGLDRREAEDRTPYKAYVKAGHITAVRGEVIDYTYVAEQVRLLCAKQKVEALVVDPAYVSDFIAACEQIGFEVWRFMGPDLPEGSGLKIVTHAQGTRIAFEGRQLCMPHSISRLTDKILKREILIEDNKMTHVCAANTVLISDGQGNQAFDKQRQRGRIDGMVALAMGVGATKAERKGKRSYMEAGVLFT</sequence>
<evidence type="ECO:0000259" key="2">
    <source>
        <dbReference type="Pfam" id="PF20441"/>
    </source>
</evidence>
<keyword evidence="4" id="KW-1185">Reference proteome</keyword>
<evidence type="ECO:0000313" key="3">
    <source>
        <dbReference type="EMBL" id="MCB5411483.1"/>
    </source>
</evidence>
<organism evidence="3 4">
    <name type="scientific">Pseudogemmobacter faecipullorum</name>
    <dbReference type="NCBI Taxonomy" id="2755041"/>
    <lineage>
        <taxon>Bacteria</taxon>
        <taxon>Pseudomonadati</taxon>
        <taxon>Pseudomonadota</taxon>
        <taxon>Alphaproteobacteria</taxon>
        <taxon>Rhodobacterales</taxon>
        <taxon>Paracoccaceae</taxon>
        <taxon>Pseudogemmobacter</taxon>
    </lineage>
</organism>